<comment type="caution">
    <text evidence="1">The sequence shown here is derived from an EMBL/GenBank/DDBJ whole genome shotgun (WGS) entry which is preliminary data.</text>
</comment>
<dbReference type="Gene3D" id="3.40.50.1820">
    <property type="entry name" value="alpha/beta hydrolase"/>
    <property type="match status" value="1"/>
</dbReference>
<accession>A0A1F6F0W2</accession>
<dbReference type="InterPro" id="IPR029058">
    <property type="entry name" value="AB_hydrolase_fold"/>
</dbReference>
<dbReference type="Proteomes" id="UP000177372">
    <property type="component" value="Unassembled WGS sequence"/>
</dbReference>
<gene>
    <name evidence="1" type="ORF">A3A39_04820</name>
</gene>
<dbReference type="STRING" id="1798512.A3A39_04820"/>
<dbReference type="AlphaFoldDB" id="A0A1F6F0W2"/>
<evidence type="ECO:0000313" key="2">
    <source>
        <dbReference type="Proteomes" id="UP000177372"/>
    </source>
</evidence>
<name>A0A1F6F0W2_9BACT</name>
<evidence type="ECO:0000313" key="1">
    <source>
        <dbReference type="EMBL" id="OGG79492.1"/>
    </source>
</evidence>
<dbReference type="EMBL" id="MFLZ01000026">
    <property type="protein sequence ID" value="OGG79492.1"/>
    <property type="molecule type" value="Genomic_DNA"/>
</dbReference>
<dbReference type="SUPFAM" id="SSF53474">
    <property type="entry name" value="alpha/beta-Hydrolases"/>
    <property type="match status" value="1"/>
</dbReference>
<organism evidence="1 2">
    <name type="scientific">Candidatus Kaiserbacteria bacterium RIFCSPLOWO2_01_FULL_54_13</name>
    <dbReference type="NCBI Taxonomy" id="1798512"/>
    <lineage>
        <taxon>Bacteria</taxon>
        <taxon>Candidatus Kaiseribacteriota</taxon>
    </lineage>
</organism>
<sequence>MQESLGKKSSERPSKEESVIGSRLWLQQLNSFAMAFAQPIAMSREQRESFERTVEWVFGPRVIGFSVAQWFSARERRLDYHKAPKEVVEHVRGNHKAEGIVIYVPGMFDTDTFERMKAMFDRVHPNIEDLRKEGWIALDWLYSGRDLDRIHTLQSHLLKLTEKHLARGASVRLLGYSIGGLISKTVADSLSEKYPGHLGLVVHNCPLDPAAGFFVRWANMKRVQDSIAYEPHHAGEYPTVVLGGEKDGIVPHNSILRRRDNQEQIEPKVLKGSRHRDPCSSSEAQDRINAALRLVSIKMPAFARQQVST</sequence>
<proteinExistence type="predicted"/>
<reference evidence="1 2" key="1">
    <citation type="journal article" date="2016" name="Nat. Commun.">
        <title>Thousands of microbial genomes shed light on interconnected biogeochemical processes in an aquifer system.</title>
        <authorList>
            <person name="Anantharaman K."/>
            <person name="Brown C.T."/>
            <person name="Hug L.A."/>
            <person name="Sharon I."/>
            <person name="Castelle C.J."/>
            <person name="Probst A.J."/>
            <person name="Thomas B.C."/>
            <person name="Singh A."/>
            <person name="Wilkins M.J."/>
            <person name="Karaoz U."/>
            <person name="Brodie E.L."/>
            <person name="Williams K.H."/>
            <person name="Hubbard S.S."/>
            <person name="Banfield J.F."/>
        </authorList>
    </citation>
    <scope>NUCLEOTIDE SEQUENCE [LARGE SCALE GENOMIC DNA]</scope>
</reference>
<protein>
    <submittedName>
        <fullName evidence="1">Uncharacterized protein</fullName>
    </submittedName>
</protein>